<evidence type="ECO:0000313" key="3">
    <source>
        <dbReference type="Proteomes" id="UP000272400"/>
    </source>
</evidence>
<feature type="transmembrane region" description="Helical" evidence="1">
    <location>
        <begin position="153"/>
        <end position="170"/>
    </location>
</feature>
<organism evidence="2 3">
    <name type="scientific">Actinocorallia herbida</name>
    <dbReference type="NCBI Taxonomy" id="58109"/>
    <lineage>
        <taxon>Bacteria</taxon>
        <taxon>Bacillati</taxon>
        <taxon>Actinomycetota</taxon>
        <taxon>Actinomycetes</taxon>
        <taxon>Streptosporangiales</taxon>
        <taxon>Thermomonosporaceae</taxon>
        <taxon>Actinocorallia</taxon>
    </lineage>
</organism>
<reference evidence="2 3" key="1">
    <citation type="submission" date="2018-11" db="EMBL/GenBank/DDBJ databases">
        <title>Sequencing the genomes of 1000 actinobacteria strains.</title>
        <authorList>
            <person name="Klenk H.-P."/>
        </authorList>
    </citation>
    <scope>NUCLEOTIDE SEQUENCE [LARGE SCALE GENOMIC DNA]</scope>
    <source>
        <strain evidence="2 3">DSM 44254</strain>
    </source>
</reference>
<evidence type="ECO:0000313" key="2">
    <source>
        <dbReference type="EMBL" id="ROO85363.1"/>
    </source>
</evidence>
<comment type="caution">
    <text evidence="2">The sequence shown here is derived from an EMBL/GenBank/DDBJ whole genome shotgun (WGS) entry which is preliminary data.</text>
</comment>
<evidence type="ECO:0000256" key="1">
    <source>
        <dbReference type="SAM" id="Phobius"/>
    </source>
</evidence>
<keyword evidence="1" id="KW-0472">Membrane</keyword>
<feature type="transmembrane region" description="Helical" evidence="1">
    <location>
        <begin position="21"/>
        <end position="45"/>
    </location>
</feature>
<accession>A0A3N1CVN1</accession>
<proteinExistence type="predicted"/>
<protein>
    <submittedName>
        <fullName evidence="2">Uncharacterized protein</fullName>
    </submittedName>
</protein>
<name>A0A3N1CVN1_9ACTN</name>
<feature type="transmembrane region" description="Helical" evidence="1">
    <location>
        <begin position="121"/>
        <end position="141"/>
    </location>
</feature>
<gene>
    <name evidence="2" type="ORF">EDD29_2906</name>
</gene>
<dbReference type="Proteomes" id="UP000272400">
    <property type="component" value="Unassembled WGS sequence"/>
</dbReference>
<dbReference type="EMBL" id="RJKE01000001">
    <property type="protein sequence ID" value="ROO85363.1"/>
    <property type="molecule type" value="Genomic_DNA"/>
</dbReference>
<keyword evidence="3" id="KW-1185">Reference proteome</keyword>
<keyword evidence="1" id="KW-0812">Transmembrane</keyword>
<dbReference type="AlphaFoldDB" id="A0A3N1CVN1"/>
<sequence length="171" mass="17388">MILHMTRQEHGPGGRALRAGGQGAVAAAAAGAFAGLVFMAGFAVETGGTFAADGRDFVGWLSLIAASCSSVVAFPVFAYLLFRRNRLGREAGAVPASVVVTYAAGGNAMLLSATWPHSPTVVVLAVVGVATAALCFAAVALGLDERAAGRRRAVAFAVLVIVLAPSLFRIF</sequence>
<feature type="transmembrane region" description="Helical" evidence="1">
    <location>
        <begin position="57"/>
        <end position="82"/>
    </location>
</feature>
<feature type="transmembrane region" description="Helical" evidence="1">
    <location>
        <begin position="94"/>
        <end position="115"/>
    </location>
</feature>
<keyword evidence="1" id="KW-1133">Transmembrane helix</keyword>